<dbReference type="Pfam" id="PF02397">
    <property type="entry name" value="Bac_transf"/>
    <property type="match status" value="1"/>
</dbReference>
<protein>
    <submittedName>
        <fullName evidence="5">UDP-glucose:undecaprenyl-phosphate glucose-1-phosphate transferase</fullName>
        <ecNumber evidence="5">2.7.8.31</ecNumber>
    </submittedName>
</protein>
<keyword evidence="2" id="KW-0270">Exopolysaccharide synthesis</keyword>
<evidence type="ECO:0000259" key="4">
    <source>
        <dbReference type="Pfam" id="PF02397"/>
    </source>
</evidence>
<sequence>MDGGPKRQDVIELAEPCAIVTIRDTFYTRYGKRVMDVALALVLLPILLPVMALIALGMAHRGQVIFMQDRVGKDGKVFRMYKFRSMRVDAEVYLEELCASDPAIALEWELNQRLDPDPRVTKLGHILRRTKLDELPQIVNILRGDMSFVGPRPFIPSQKDMYDACPRSAVYYHLRPGVTGPWQLDRERDKRFVARANYDADYAAECAAAVDRTLLLRTALVPFKMTGR</sequence>
<comment type="similarity">
    <text evidence="1">Belongs to the bacterial sugar transferase family.</text>
</comment>
<dbReference type="EMBL" id="CP021431">
    <property type="protein sequence ID" value="ARU00903.1"/>
    <property type="molecule type" value="Genomic_DNA"/>
</dbReference>
<organism evidence="5 6">
    <name type="scientific">Yoonia vestfoldensis</name>
    <dbReference type="NCBI Taxonomy" id="245188"/>
    <lineage>
        <taxon>Bacteria</taxon>
        <taxon>Pseudomonadati</taxon>
        <taxon>Pseudomonadota</taxon>
        <taxon>Alphaproteobacteria</taxon>
        <taxon>Rhodobacterales</taxon>
        <taxon>Paracoccaceae</taxon>
        <taxon>Yoonia</taxon>
    </lineage>
</organism>
<keyword evidence="3" id="KW-0812">Transmembrane</keyword>
<evidence type="ECO:0000256" key="3">
    <source>
        <dbReference type="SAM" id="Phobius"/>
    </source>
</evidence>
<proteinExistence type="inferred from homology"/>
<evidence type="ECO:0000256" key="1">
    <source>
        <dbReference type="ARBA" id="ARBA00006464"/>
    </source>
</evidence>
<feature type="transmembrane region" description="Helical" evidence="3">
    <location>
        <begin position="37"/>
        <end position="59"/>
    </location>
</feature>
<dbReference type="InterPro" id="IPR003362">
    <property type="entry name" value="Bact_transf"/>
</dbReference>
<evidence type="ECO:0000256" key="2">
    <source>
        <dbReference type="ARBA" id="ARBA00023169"/>
    </source>
</evidence>
<reference evidence="5 6" key="1">
    <citation type="submission" date="2017-05" db="EMBL/GenBank/DDBJ databases">
        <title>Genome Sequence of Loktanella vestfoldensis Strain SMR4r Isolated from a Culture of the Diatom Skeletonema marinoi.</title>
        <authorList>
            <person name="Topel M."/>
            <person name="Pinder M.I.M."/>
            <person name="Johansson O.N."/>
            <person name="Kourtchenko O."/>
            <person name="Godhe A."/>
            <person name="Clarke A.K."/>
        </authorList>
    </citation>
    <scope>NUCLEOTIDE SEQUENCE [LARGE SCALE GENOMIC DNA]</scope>
    <source>
        <strain evidence="5 6">SMR4r</strain>
    </source>
</reference>
<dbReference type="GO" id="GO:0000271">
    <property type="term" value="P:polysaccharide biosynthetic process"/>
    <property type="evidence" value="ECO:0007669"/>
    <property type="project" value="UniProtKB-KW"/>
</dbReference>
<keyword evidence="5" id="KW-0808">Transferase</keyword>
<dbReference type="EC" id="2.7.8.31" evidence="5"/>
<keyword evidence="6" id="KW-1185">Reference proteome</keyword>
<dbReference type="GO" id="GO:0089702">
    <property type="term" value="F:undecaprenyl-phosphate glucose phosphotransferase activity"/>
    <property type="evidence" value="ECO:0007669"/>
    <property type="project" value="UniProtKB-EC"/>
</dbReference>
<feature type="domain" description="Bacterial sugar transferase" evidence="4">
    <location>
        <begin position="32"/>
        <end position="221"/>
    </location>
</feature>
<keyword evidence="3" id="KW-0472">Membrane</keyword>
<name>A0A1Y0EBG0_9RHOB</name>
<evidence type="ECO:0000313" key="6">
    <source>
        <dbReference type="Proteomes" id="UP000195273"/>
    </source>
</evidence>
<dbReference type="RefSeq" id="WP_087207260.1">
    <property type="nucleotide sequence ID" value="NZ_CP021431.1"/>
</dbReference>
<dbReference type="PANTHER" id="PTHR30576">
    <property type="entry name" value="COLANIC BIOSYNTHESIS UDP-GLUCOSE LIPID CARRIER TRANSFERASE"/>
    <property type="match status" value="1"/>
</dbReference>
<dbReference type="AlphaFoldDB" id="A0A1Y0EBG0"/>
<dbReference type="Proteomes" id="UP000195273">
    <property type="component" value="Chromosome"/>
</dbReference>
<dbReference type="OrthoDB" id="9808602at2"/>
<dbReference type="KEGG" id="lvs:LOKVESSMR4R_01587"/>
<evidence type="ECO:0000313" key="5">
    <source>
        <dbReference type="EMBL" id="ARU00903.1"/>
    </source>
</evidence>
<dbReference type="PANTHER" id="PTHR30576:SF0">
    <property type="entry name" value="UNDECAPRENYL-PHOSPHATE N-ACETYLGALACTOSAMINYL 1-PHOSPHATE TRANSFERASE-RELATED"/>
    <property type="match status" value="1"/>
</dbReference>
<accession>A0A1Y0EBG0</accession>
<keyword evidence="3" id="KW-1133">Transmembrane helix</keyword>
<gene>
    <name evidence="5" type="primary">wcaJ</name>
    <name evidence="5" type="ORF">LOKVESSMR4R_01587</name>
</gene>